<dbReference type="SMART" id="SM00822">
    <property type="entry name" value="PKS_KR"/>
    <property type="match status" value="1"/>
</dbReference>
<dbReference type="Proteomes" id="UP001220395">
    <property type="component" value="Chromosome"/>
</dbReference>
<comment type="similarity">
    <text evidence="1">Belongs to the short-chain dehydrogenases/reductases (SDR) family.</text>
</comment>
<evidence type="ECO:0000313" key="3">
    <source>
        <dbReference type="EMBL" id="WCT73037.1"/>
    </source>
</evidence>
<evidence type="ECO:0000313" key="4">
    <source>
        <dbReference type="Proteomes" id="UP001220395"/>
    </source>
</evidence>
<proteinExistence type="inferred from homology"/>
<dbReference type="InterPro" id="IPR002347">
    <property type="entry name" value="SDR_fam"/>
</dbReference>
<feature type="domain" description="Ketoreductase" evidence="2">
    <location>
        <begin position="10"/>
        <end position="191"/>
    </location>
</feature>
<dbReference type="Gene3D" id="3.40.50.720">
    <property type="entry name" value="NAD(P)-binding Rossmann-like Domain"/>
    <property type="match status" value="1"/>
</dbReference>
<dbReference type="PRINTS" id="PR00081">
    <property type="entry name" value="GDHRDH"/>
</dbReference>
<organism evidence="3 4">
    <name type="scientific">Sphingomonas naphthae</name>
    <dbReference type="NCBI Taxonomy" id="1813468"/>
    <lineage>
        <taxon>Bacteria</taxon>
        <taxon>Pseudomonadati</taxon>
        <taxon>Pseudomonadota</taxon>
        <taxon>Alphaproteobacteria</taxon>
        <taxon>Sphingomonadales</taxon>
        <taxon>Sphingomonadaceae</taxon>
        <taxon>Sphingomonas</taxon>
    </lineage>
</organism>
<accession>A0ABY7TII6</accession>
<dbReference type="EMBL" id="CP117411">
    <property type="protein sequence ID" value="WCT73037.1"/>
    <property type="molecule type" value="Genomic_DNA"/>
</dbReference>
<dbReference type="NCBIfam" id="NF004778">
    <property type="entry name" value="PRK06124.1"/>
    <property type="match status" value="1"/>
</dbReference>
<protein>
    <submittedName>
        <fullName evidence="3">SDR family oxidoreductase</fullName>
    </submittedName>
</protein>
<gene>
    <name evidence="3" type="ORF">PQ455_15585</name>
</gene>
<sequence length="254" mass="26195">MTLAFDLTGRVALVTGSTRGLGLEIARALGQAGATVHLNGTDAGRVEAAVDRLLAEGIAARAAPFDVSDEAAASAALDAIVARHGRLDILVNNVGIRMRRPIAEIDGAALRHMLDVDLVAAFTLSKQAATLMARGGYGRIINMSSVAADFARAGDSAYIIAKGAMNAMTRSHAAEFGAHGITCNALLPGPFRTETNLPLFDEPAMKAVFEQRLMLRRVGDPVEIGGAALFLASPAASFVTGVCLPVDGGFLAGG</sequence>
<dbReference type="InterPro" id="IPR057326">
    <property type="entry name" value="KR_dom"/>
</dbReference>
<reference evidence="3 4" key="1">
    <citation type="submission" date="2023-02" db="EMBL/GenBank/DDBJ databases">
        <title>Genome sequence of Sphingomonas naphthae.</title>
        <authorList>
            <person name="Kim S."/>
            <person name="Heo J."/>
            <person name="Kwon S.-W."/>
        </authorList>
    </citation>
    <scope>NUCLEOTIDE SEQUENCE [LARGE SCALE GENOMIC DNA]</scope>
    <source>
        <strain evidence="3 4">KACC 18716</strain>
    </source>
</reference>
<dbReference type="RefSeq" id="WP_273687011.1">
    <property type="nucleotide sequence ID" value="NZ_CP117411.1"/>
</dbReference>
<dbReference type="PRINTS" id="PR00080">
    <property type="entry name" value="SDRFAMILY"/>
</dbReference>
<dbReference type="SUPFAM" id="SSF51735">
    <property type="entry name" value="NAD(P)-binding Rossmann-fold domains"/>
    <property type="match status" value="1"/>
</dbReference>
<evidence type="ECO:0000256" key="1">
    <source>
        <dbReference type="ARBA" id="ARBA00006484"/>
    </source>
</evidence>
<name>A0ABY7TII6_9SPHN</name>
<dbReference type="InterPro" id="IPR050259">
    <property type="entry name" value="SDR"/>
</dbReference>
<keyword evidence="4" id="KW-1185">Reference proteome</keyword>
<dbReference type="InterPro" id="IPR036291">
    <property type="entry name" value="NAD(P)-bd_dom_sf"/>
</dbReference>
<dbReference type="PANTHER" id="PTHR42879:SF2">
    <property type="entry name" value="3-OXOACYL-[ACYL-CARRIER-PROTEIN] REDUCTASE FABG"/>
    <property type="match status" value="1"/>
</dbReference>
<evidence type="ECO:0000259" key="2">
    <source>
        <dbReference type="SMART" id="SM00822"/>
    </source>
</evidence>
<dbReference type="PANTHER" id="PTHR42879">
    <property type="entry name" value="3-OXOACYL-(ACYL-CARRIER-PROTEIN) REDUCTASE"/>
    <property type="match status" value="1"/>
</dbReference>
<dbReference type="Pfam" id="PF13561">
    <property type="entry name" value="adh_short_C2"/>
    <property type="match status" value="1"/>
</dbReference>